<gene>
    <name evidence="1" type="ORF">K504DRAFT_478082</name>
</gene>
<evidence type="ECO:0000313" key="1">
    <source>
        <dbReference type="EMBL" id="KAF2714670.1"/>
    </source>
</evidence>
<dbReference type="EMBL" id="MU005764">
    <property type="protein sequence ID" value="KAF2714670.1"/>
    <property type="molecule type" value="Genomic_DNA"/>
</dbReference>
<evidence type="ECO:0000313" key="2">
    <source>
        <dbReference type="Proteomes" id="UP000799428"/>
    </source>
</evidence>
<reference evidence="1" key="1">
    <citation type="journal article" date="2020" name="Stud. Mycol.">
        <title>101 Dothideomycetes genomes: a test case for predicting lifestyles and emergence of pathogens.</title>
        <authorList>
            <person name="Haridas S."/>
            <person name="Albert R."/>
            <person name="Binder M."/>
            <person name="Bloem J."/>
            <person name="Labutti K."/>
            <person name="Salamov A."/>
            <person name="Andreopoulos B."/>
            <person name="Baker S."/>
            <person name="Barry K."/>
            <person name="Bills G."/>
            <person name="Bluhm B."/>
            <person name="Cannon C."/>
            <person name="Castanera R."/>
            <person name="Culley D."/>
            <person name="Daum C."/>
            <person name="Ezra D."/>
            <person name="Gonzalez J."/>
            <person name="Henrissat B."/>
            <person name="Kuo A."/>
            <person name="Liang C."/>
            <person name="Lipzen A."/>
            <person name="Lutzoni F."/>
            <person name="Magnuson J."/>
            <person name="Mondo S."/>
            <person name="Nolan M."/>
            <person name="Ohm R."/>
            <person name="Pangilinan J."/>
            <person name="Park H.-J."/>
            <person name="Ramirez L."/>
            <person name="Alfaro M."/>
            <person name="Sun H."/>
            <person name="Tritt A."/>
            <person name="Yoshinaga Y."/>
            <person name="Zwiers L.-H."/>
            <person name="Turgeon B."/>
            <person name="Goodwin S."/>
            <person name="Spatafora J."/>
            <person name="Crous P."/>
            <person name="Grigoriev I."/>
        </authorList>
    </citation>
    <scope>NUCLEOTIDE SEQUENCE</scope>
    <source>
        <strain evidence="1">CBS 279.74</strain>
    </source>
</reference>
<name>A0A6G1KPD8_9PLEO</name>
<organism evidence="1 2">
    <name type="scientific">Pleomassaria siparia CBS 279.74</name>
    <dbReference type="NCBI Taxonomy" id="1314801"/>
    <lineage>
        <taxon>Eukaryota</taxon>
        <taxon>Fungi</taxon>
        <taxon>Dikarya</taxon>
        <taxon>Ascomycota</taxon>
        <taxon>Pezizomycotina</taxon>
        <taxon>Dothideomycetes</taxon>
        <taxon>Pleosporomycetidae</taxon>
        <taxon>Pleosporales</taxon>
        <taxon>Pleomassariaceae</taxon>
        <taxon>Pleomassaria</taxon>
    </lineage>
</organism>
<protein>
    <submittedName>
        <fullName evidence="1">Uncharacterized protein</fullName>
    </submittedName>
</protein>
<dbReference type="AlphaFoldDB" id="A0A6G1KPD8"/>
<dbReference type="OrthoDB" id="2772415at2759"/>
<proteinExistence type="predicted"/>
<sequence>MHSTQTQRTFRLVTVNTAPERAKLVIGRLIKGLEGRYEVEHVANCTKIDEVGPAVRTHQPDILFSASMWTPEEAKQIREIAEREKADIKTHAIPQGLQVERGPDGVVEYLLENVPGVLDSLN</sequence>
<dbReference type="Proteomes" id="UP000799428">
    <property type="component" value="Unassembled WGS sequence"/>
</dbReference>
<accession>A0A6G1KPD8</accession>
<keyword evidence="2" id="KW-1185">Reference proteome</keyword>